<dbReference type="Proteomes" id="UP000837675">
    <property type="component" value="Unassembled WGS sequence"/>
</dbReference>
<name>A0A8S4BWE6_9ACAR</name>
<keyword evidence="2" id="KW-1185">Reference proteome</keyword>
<protein>
    <submittedName>
        <fullName evidence="1">Uncharacterized protein</fullName>
    </submittedName>
</protein>
<organism evidence="1 2">
    <name type="scientific">Hyalomma marginatum</name>
    <dbReference type="NCBI Taxonomy" id="34627"/>
    <lineage>
        <taxon>Eukaryota</taxon>
        <taxon>Metazoa</taxon>
        <taxon>Ecdysozoa</taxon>
        <taxon>Arthropoda</taxon>
        <taxon>Chelicerata</taxon>
        <taxon>Arachnida</taxon>
        <taxon>Acari</taxon>
        <taxon>Parasitiformes</taxon>
        <taxon>Ixodida</taxon>
        <taxon>Ixodoidea</taxon>
        <taxon>Ixodidae</taxon>
        <taxon>Hyalomminae</taxon>
        <taxon>Hyalomma</taxon>
    </lineage>
</organism>
<comment type="caution">
    <text evidence="1">The sequence shown here is derived from an EMBL/GenBank/DDBJ whole genome shotgun (WGS) entry which is preliminary data.</text>
</comment>
<proteinExistence type="predicted"/>
<evidence type="ECO:0000313" key="2">
    <source>
        <dbReference type="Proteomes" id="UP000837675"/>
    </source>
</evidence>
<dbReference type="EMBL" id="CAJVAF010000343">
    <property type="protein sequence ID" value="CAG7599294.1"/>
    <property type="molecule type" value="Genomic_DNA"/>
</dbReference>
<gene>
    <name evidence="1" type="ORF">MHYMCMPASI_01084</name>
</gene>
<evidence type="ECO:0000313" key="1">
    <source>
        <dbReference type="EMBL" id="CAG7599294.1"/>
    </source>
</evidence>
<reference evidence="1" key="1">
    <citation type="submission" date="2021-06" db="EMBL/GenBank/DDBJ databases">
        <authorList>
            <person name="Nardi T."/>
            <person name="Nardi T."/>
        </authorList>
    </citation>
    <scope>NUCLEOTIDE SEQUENCE</scope>
</reference>
<dbReference type="AlphaFoldDB" id="A0A8S4BWE6"/>
<accession>A0A8S4BWE6</accession>
<sequence>MLLFNAIARRDTKTLDKTLLNKFGLLIGVISTDPVDLQAIPGVGYAV</sequence>